<feature type="chain" id="PRO_5041307441" description="Transmembrane protein" evidence="1">
    <location>
        <begin position="25"/>
        <end position="69"/>
    </location>
</feature>
<dbReference type="Proteomes" id="UP001174909">
    <property type="component" value="Unassembled WGS sequence"/>
</dbReference>
<dbReference type="EMBL" id="CASHTH010004059">
    <property type="protein sequence ID" value="CAI8052987.1"/>
    <property type="molecule type" value="Genomic_DNA"/>
</dbReference>
<proteinExistence type="predicted"/>
<evidence type="ECO:0000313" key="2">
    <source>
        <dbReference type="EMBL" id="CAI8052987.1"/>
    </source>
</evidence>
<gene>
    <name evidence="2" type="ORF">GBAR_LOCUS28990</name>
</gene>
<evidence type="ECO:0000313" key="3">
    <source>
        <dbReference type="Proteomes" id="UP001174909"/>
    </source>
</evidence>
<keyword evidence="1" id="KW-0732">Signal</keyword>
<comment type="caution">
    <text evidence="2">The sequence shown here is derived from an EMBL/GenBank/DDBJ whole genome shotgun (WGS) entry which is preliminary data.</text>
</comment>
<sequence>MNQRVESAVTLFLLIIFINCSVIAEEDANPFISLPTRSANSLFLLLYPSCPIISCVSSLYQSPECLPSQ</sequence>
<organism evidence="2 3">
    <name type="scientific">Geodia barretti</name>
    <name type="common">Barrett's horny sponge</name>
    <dbReference type="NCBI Taxonomy" id="519541"/>
    <lineage>
        <taxon>Eukaryota</taxon>
        <taxon>Metazoa</taxon>
        <taxon>Porifera</taxon>
        <taxon>Demospongiae</taxon>
        <taxon>Heteroscleromorpha</taxon>
        <taxon>Tetractinellida</taxon>
        <taxon>Astrophorina</taxon>
        <taxon>Geodiidae</taxon>
        <taxon>Geodia</taxon>
    </lineage>
</organism>
<evidence type="ECO:0008006" key="4">
    <source>
        <dbReference type="Google" id="ProtNLM"/>
    </source>
</evidence>
<feature type="signal peptide" evidence="1">
    <location>
        <begin position="1"/>
        <end position="24"/>
    </location>
</feature>
<evidence type="ECO:0000256" key="1">
    <source>
        <dbReference type="SAM" id="SignalP"/>
    </source>
</evidence>
<keyword evidence="3" id="KW-1185">Reference proteome</keyword>
<protein>
    <recommendedName>
        <fullName evidence="4">Transmembrane protein</fullName>
    </recommendedName>
</protein>
<reference evidence="2" key="1">
    <citation type="submission" date="2023-03" db="EMBL/GenBank/DDBJ databases">
        <authorList>
            <person name="Steffen K."/>
            <person name="Cardenas P."/>
        </authorList>
    </citation>
    <scope>NUCLEOTIDE SEQUENCE</scope>
</reference>
<dbReference type="AlphaFoldDB" id="A0AA35TTW0"/>
<accession>A0AA35TTW0</accession>
<name>A0AA35TTW0_GEOBA</name>